<keyword evidence="1" id="KW-0472">Membrane</keyword>
<dbReference type="AlphaFoldDB" id="A0A6A4Q987"/>
<gene>
    <name evidence="2" type="ORF">Lalb_Chr07g0180971</name>
</gene>
<dbReference type="Proteomes" id="UP000447434">
    <property type="component" value="Chromosome 7"/>
</dbReference>
<proteinExistence type="predicted"/>
<sequence>MLLIGVLHRMRTIFFVLCYYWVLCIYVAQSIIILILQSCKVV</sequence>
<evidence type="ECO:0000256" key="1">
    <source>
        <dbReference type="SAM" id="Phobius"/>
    </source>
</evidence>
<reference evidence="3" key="1">
    <citation type="journal article" date="2020" name="Nat. Commun.">
        <title>Genome sequence of the cluster root forming white lupin.</title>
        <authorList>
            <person name="Hufnagel B."/>
            <person name="Marques A."/>
            <person name="Soriano A."/>
            <person name="Marques L."/>
            <person name="Divol F."/>
            <person name="Doumas P."/>
            <person name="Sallet E."/>
            <person name="Mancinotti D."/>
            <person name="Carrere S."/>
            <person name="Marande W."/>
            <person name="Arribat S."/>
            <person name="Keller J."/>
            <person name="Huneau C."/>
            <person name="Blein T."/>
            <person name="Aime D."/>
            <person name="Laguerre M."/>
            <person name="Taylor J."/>
            <person name="Schubert V."/>
            <person name="Nelson M."/>
            <person name="Geu-Flores F."/>
            <person name="Crespi M."/>
            <person name="Gallardo-Guerrero K."/>
            <person name="Delaux P.-M."/>
            <person name="Salse J."/>
            <person name="Berges H."/>
            <person name="Guyot R."/>
            <person name="Gouzy J."/>
            <person name="Peret B."/>
        </authorList>
    </citation>
    <scope>NUCLEOTIDE SEQUENCE [LARGE SCALE GENOMIC DNA]</scope>
    <source>
        <strain evidence="3">cv. Amiga</strain>
    </source>
</reference>
<feature type="transmembrane region" description="Helical" evidence="1">
    <location>
        <begin position="12"/>
        <end position="36"/>
    </location>
</feature>
<evidence type="ECO:0000313" key="2">
    <source>
        <dbReference type="EMBL" id="KAE9609904.1"/>
    </source>
</evidence>
<comment type="caution">
    <text evidence="2">The sequence shown here is derived from an EMBL/GenBank/DDBJ whole genome shotgun (WGS) entry which is preliminary data.</text>
</comment>
<keyword evidence="3" id="KW-1185">Reference proteome</keyword>
<protein>
    <submittedName>
        <fullName evidence="2">Uncharacterized protein</fullName>
    </submittedName>
</protein>
<keyword evidence="1" id="KW-1133">Transmembrane helix</keyword>
<name>A0A6A4Q987_LUPAL</name>
<organism evidence="2 3">
    <name type="scientific">Lupinus albus</name>
    <name type="common">White lupine</name>
    <name type="synonym">Lupinus termis</name>
    <dbReference type="NCBI Taxonomy" id="3870"/>
    <lineage>
        <taxon>Eukaryota</taxon>
        <taxon>Viridiplantae</taxon>
        <taxon>Streptophyta</taxon>
        <taxon>Embryophyta</taxon>
        <taxon>Tracheophyta</taxon>
        <taxon>Spermatophyta</taxon>
        <taxon>Magnoliopsida</taxon>
        <taxon>eudicotyledons</taxon>
        <taxon>Gunneridae</taxon>
        <taxon>Pentapetalae</taxon>
        <taxon>rosids</taxon>
        <taxon>fabids</taxon>
        <taxon>Fabales</taxon>
        <taxon>Fabaceae</taxon>
        <taxon>Papilionoideae</taxon>
        <taxon>50 kb inversion clade</taxon>
        <taxon>genistoids sensu lato</taxon>
        <taxon>core genistoids</taxon>
        <taxon>Genisteae</taxon>
        <taxon>Lupinus</taxon>
    </lineage>
</organism>
<accession>A0A6A4Q987</accession>
<evidence type="ECO:0000313" key="3">
    <source>
        <dbReference type="Proteomes" id="UP000447434"/>
    </source>
</evidence>
<keyword evidence="1" id="KW-0812">Transmembrane</keyword>
<dbReference type="EMBL" id="WOCE01000007">
    <property type="protein sequence ID" value="KAE9609904.1"/>
    <property type="molecule type" value="Genomic_DNA"/>
</dbReference>